<dbReference type="GO" id="GO:0005737">
    <property type="term" value="C:cytoplasm"/>
    <property type="evidence" value="ECO:0007669"/>
    <property type="project" value="TreeGrafter"/>
</dbReference>
<organism evidence="3 4">
    <name type="scientific">Halalkalibacter okhensis</name>
    <dbReference type="NCBI Taxonomy" id="333138"/>
    <lineage>
        <taxon>Bacteria</taxon>
        <taxon>Bacillati</taxon>
        <taxon>Bacillota</taxon>
        <taxon>Bacilli</taxon>
        <taxon>Bacillales</taxon>
        <taxon>Bacillaceae</taxon>
        <taxon>Halalkalibacter</taxon>
    </lineage>
</organism>
<dbReference type="SUPFAM" id="SSF55031">
    <property type="entry name" value="Bacterial exopeptidase dimerisation domain"/>
    <property type="match status" value="1"/>
</dbReference>
<dbReference type="GO" id="GO:0046657">
    <property type="term" value="P:folic acid catabolic process"/>
    <property type="evidence" value="ECO:0007669"/>
    <property type="project" value="TreeGrafter"/>
</dbReference>
<evidence type="ECO:0000313" key="4">
    <source>
        <dbReference type="Proteomes" id="UP000030832"/>
    </source>
</evidence>
<keyword evidence="1" id="KW-0479">Metal-binding</keyword>
<dbReference type="eggNOG" id="COG1473">
    <property type="taxonomic scope" value="Bacteria"/>
</dbReference>
<keyword evidence="1" id="KW-0464">Manganese</keyword>
<dbReference type="InterPro" id="IPR052030">
    <property type="entry name" value="Peptidase_M20/M20A_hydrolases"/>
</dbReference>
<dbReference type="EMBL" id="JRJU01000023">
    <property type="protein sequence ID" value="KHF39159.1"/>
    <property type="molecule type" value="Genomic_DNA"/>
</dbReference>
<feature type="binding site" evidence="1">
    <location>
        <position position="210"/>
    </location>
    <ligand>
        <name>Mn(2+)</name>
        <dbReference type="ChEBI" id="CHEBI:29035"/>
        <label>2</label>
    </ligand>
</feature>
<comment type="caution">
    <text evidence="3">The sequence shown here is derived from an EMBL/GenBank/DDBJ whole genome shotgun (WGS) entry which is preliminary data.</text>
</comment>
<dbReference type="STRING" id="333138.LQ50_17185"/>
<comment type="cofactor">
    <cofactor evidence="1">
        <name>Mn(2+)</name>
        <dbReference type="ChEBI" id="CHEBI:29035"/>
    </cofactor>
    <text evidence="1">The Mn(2+) ion enhances activity.</text>
</comment>
<protein>
    <submittedName>
        <fullName evidence="3">Peptidase M20</fullName>
    </submittedName>
</protein>
<evidence type="ECO:0000259" key="2">
    <source>
        <dbReference type="Pfam" id="PF07687"/>
    </source>
</evidence>
<dbReference type="PANTHER" id="PTHR30575:SF3">
    <property type="entry name" value="PEPTIDASE M20 DIMERISATION DOMAIN-CONTAINING PROTEIN"/>
    <property type="match status" value="1"/>
</dbReference>
<evidence type="ECO:0000313" key="3">
    <source>
        <dbReference type="EMBL" id="KHF39159.1"/>
    </source>
</evidence>
<feature type="binding site" evidence="1">
    <location>
        <position position="407"/>
    </location>
    <ligand>
        <name>Mn(2+)</name>
        <dbReference type="ChEBI" id="CHEBI:29035"/>
        <label>2</label>
    </ligand>
</feature>
<dbReference type="GO" id="GO:0016805">
    <property type="term" value="F:dipeptidase activity"/>
    <property type="evidence" value="ECO:0007669"/>
    <property type="project" value="TreeGrafter"/>
</dbReference>
<accession>A0A0B0IGF5</accession>
<dbReference type="NCBIfam" id="TIGR01891">
    <property type="entry name" value="amidohydrolases"/>
    <property type="match status" value="1"/>
</dbReference>
<dbReference type="Pfam" id="PF01546">
    <property type="entry name" value="Peptidase_M20"/>
    <property type="match status" value="1"/>
</dbReference>
<proteinExistence type="predicted"/>
<reference evidence="3 4" key="1">
    <citation type="submission" date="2014-09" db="EMBL/GenBank/DDBJ databases">
        <title>Genome sequencing and annotation of Bacillus Okhensis strain Kh10-101T.</title>
        <authorList>
            <person name="Prakash J.S."/>
        </authorList>
    </citation>
    <scope>NUCLEOTIDE SEQUENCE [LARGE SCALE GENOMIC DNA]</scope>
    <source>
        <strain evidence="4">Kh10-101T</strain>
    </source>
</reference>
<dbReference type="InterPro" id="IPR036264">
    <property type="entry name" value="Bact_exopeptidase_dim_dom"/>
</dbReference>
<dbReference type="InterPro" id="IPR011650">
    <property type="entry name" value="Peptidase_M20_dimer"/>
</dbReference>
<keyword evidence="4" id="KW-1185">Reference proteome</keyword>
<dbReference type="InterPro" id="IPR017439">
    <property type="entry name" value="Amidohydrolase"/>
</dbReference>
<dbReference type="Pfam" id="PF07687">
    <property type="entry name" value="M20_dimer"/>
    <property type="match status" value="1"/>
</dbReference>
<dbReference type="PIRSF" id="PIRSF005962">
    <property type="entry name" value="Pept_M20D_amidohydro"/>
    <property type="match status" value="1"/>
</dbReference>
<sequence>MSVEKTNQVSAELTHPLIKWRRELHQIAEIGWCEYQTTYYLYEQLKDTSFKLYTGEDVVAKEARMGLPKQEVDDLYLNRAKKAGVPEAFLTKLKGGFTGMVAELDTKREGPHFAFRFDIDALPIKEEKGKEHKPASEGFVSKHGEAMHACGHDGHAAIGLGLAHFLDEYKDHLNGRYTIIFQPAEEGSRGAKAVVEKGWLDDVDIFLSGHIGIHDLSVGTVAATTTDILATTKMDVTFDGVSSHAGLKPHEGKNALLAAAACTLELNGITRHGEGATRINVGKIVAGAGRNIVGDHAFMEMETRGSTTEINRYMVKEAIRKIEATALSYDVKQTTDIVGEGISAHSDQEWIEVVKQVSQGSRFVNKVLDEATIGASEDVAYMIERVQQKGGSASFFLYGTPLANGHHHKAFDFDEGVLPAAVNLLMNIIVEKGC</sequence>
<dbReference type="Gene3D" id="3.40.630.10">
    <property type="entry name" value="Zn peptidases"/>
    <property type="match status" value="2"/>
</dbReference>
<dbReference type="RefSeq" id="WP_034631281.1">
    <property type="nucleotide sequence ID" value="NZ_JRJU01000023.1"/>
</dbReference>
<dbReference type="Proteomes" id="UP000030832">
    <property type="component" value="Unassembled WGS sequence"/>
</dbReference>
<name>A0A0B0IGF5_9BACI</name>
<feature type="binding site" evidence="1">
    <location>
        <position position="186"/>
    </location>
    <ligand>
        <name>Mn(2+)</name>
        <dbReference type="ChEBI" id="CHEBI:29035"/>
        <label>2</label>
    </ligand>
</feature>
<dbReference type="GO" id="GO:0046872">
    <property type="term" value="F:metal ion binding"/>
    <property type="evidence" value="ECO:0007669"/>
    <property type="project" value="UniProtKB-KW"/>
</dbReference>
<dbReference type="GO" id="GO:0071713">
    <property type="term" value="F:para-aminobenzoyl-glutamate hydrolase activity"/>
    <property type="evidence" value="ECO:0007669"/>
    <property type="project" value="TreeGrafter"/>
</dbReference>
<feature type="binding site" evidence="1">
    <location>
        <position position="152"/>
    </location>
    <ligand>
        <name>Mn(2+)</name>
        <dbReference type="ChEBI" id="CHEBI:29035"/>
        <label>2</label>
    </ligand>
</feature>
<gene>
    <name evidence="3" type="ORF">LQ50_17185</name>
</gene>
<dbReference type="InterPro" id="IPR002933">
    <property type="entry name" value="Peptidase_M20"/>
</dbReference>
<dbReference type="SUPFAM" id="SSF53187">
    <property type="entry name" value="Zn-dependent exopeptidases"/>
    <property type="match status" value="1"/>
</dbReference>
<dbReference type="PANTHER" id="PTHR30575">
    <property type="entry name" value="PEPTIDASE M20"/>
    <property type="match status" value="1"/>
</dbReference>
<feature type="domain" description="Peptidase M20 dimerisation" evidence="2">
    <location>
        <begin position="234"/>
        <end position="322"/>
    </location>
</feature>
<dbReference type="AlphaFoldDB" id="A0A0B0IGF5"/>
<feature type="binding site" evidence="1">
    <location>
        <position position="150"/>
    </location>
    <ligand>
        <name>Mn(2+)</name>
        <dbReference type="ChEBI" id="CHEBI:29035"/>
        <label>2</label>
    </ligand>
</feature>
<evidence type="ECO:0000256" key="1">
    <source>
        <dbReference type="PIRSR" id="PIRSR005962-1"/>
    </source>
</evidence>